<feature type="compositionally biased region" description="Polar residues" evidence="2">
    <location>
        <begin position="262"/>
        <end position="272"/>
    </location>
</feature>
<feature type="coiled-coil region" evidence="1">
    <location>
        <begin position="84"/>
        <end position="118"/>
    </location>
</feature>
<organism evidence="6">
    <name type="scientific">Enterobius vermicularis</name>
    <name type="common">Human pinworm</name>
    <dbReference type="NCBI Taxonomy" id="51028"/>
    <lineage>
        <taxon>Eukaryota</taxon>
        <taxon>Metazoa</taxon>
        <taxon>Ecdysozoa</taxon>
        <taxon>Nematoda</taxon>
        <taxon>Chromadorea</taxon>
        <taxon>Rhabditida</taxon>
        <taxon>Spirurina</taxon>
        <taxon>Oxyuridomorpha</taxon>
        <taxon>Oxyuroidea</taxon>
        <taxon>Oxyuridae</taxon>
        <taxon>Enterobius</taxon>
    </lineage>
</organism>
<evidence type="ECO:0000256" key="2">
    <source>
        <dbReference type="SAM" id="MobiDB-lite"/>
    </source>
</evidence>
<dbReference type="Pfam" id="PF02463">
    <property type="entry name" value="SMC_N"/>
    <property type="match status" value="1"/>
</dbReference>
<dbReference type="InterPro" id="IPR003395">
    <property type="entry name" value="RecF/RecN/SMC_N"/>
</dbReference>
<evidence type="ECO:0000313" key="6">
    <source>
        <dbReference type="WBParaSite" id="EVEC_0000810601-mRNA-1"/>
    </source>
</evidence>
<dbReference type="Gene3D" id="3.40.50.300">
    <property type="entry name" value="P-loop containing nucleotide triphosphate hydrolases"/>
    <property type="match status" value="1"/>
</dbReference>
<keyword evidence="5" id="KW-1185">Reference proteome</keyword>
<proteinExistence type="predicted"/>
<feature type="region of interest" description="Disordered" evidence="2">
    <location>
        <begin position="262"/>
        <end position="295"/>
    </location>
</feature>
<dbReference type="AlphaFoldDB" id="A0A0N4VC27"/>
<reference evidence="6" key="1">
    <citation type="submission" date="2017-02" db="UniProtKB">
        <authorList>
            <consortium name="WormBaseParasite"/>
        </authorList>
    </citation>
    <scope>IDENTIFICATION</scope>
</reference>
<dbReference type="FunFam" id="3.40.50.300:FF:000385">
    <property type="entry name" value="Structural maintenance of chromosomes 2"/>
    <property type="match status" value="1"/>
</dbReference>
<dbReference type="SUPFAM" id="SSF52540">
    <property type="entry name" value="P-loop containing nucleoside triphosphate hydrolases"/>
    <property type="match status" value="1"/>
</dbReference>
<evidence type="ECO:0000313" key="5">
    <source>
        <dbReference type="Proteomes" id="UP000274131"/>
    </source>
</evidence>
<dbReference type="InterPro" id="IPR027417">
    <property type="entry name" value="P-loop_NTPase"/>
</dbReference>
<sequence length="295" mass="33118">MQKKLEAVEDDLQVLESEVEEAQSAHLEKQHKWISDEKRHFGRALSAYDFSNYSMEIGMKALAEKKKRKEFLENTINAKAMHMLGTAEEQCRQVELKKQQLKKDKEKLMGVIAKLDEKKKNEILKAHEKVNKDFGNIFSTLLPGTSAKLEPPFGAKSALEGLEVKVAFRGKWKESLGELSGGQRSLVALSLVLAMLKFKPAPLYILDEVDAALDLSHTQNIGAMIKAHFKESQFVIVSLKDGMFNHANVLFKTRFADGTSTVTRTENRSNWSGEGGADEIVGGEGEPEKKRRRKS</sequence>
<dbReference type="EMBL" id="UXUI01008994">
    <property type="protein sequence ID" value="VDD92839.1"/>
    <property type="molecule type" value="Genomic_DNA"/>
</dbReference>
<feature type="domain" description="RecF/RecN/SMC N-terminal" evidence="3">
    <location>
        <begin position="74"/>
        <end position="259"/>
    </location>
</feature>
<evidence type="ECO:0000259" key="3">
    <source>
        <dbReference type="Pfam" id="PF02463"/>
    </source>
</evidence>
<accession>A0A0N4VC27</accession>
<name>A0A0N4VC27_ENTVE</name>
<protein>
    <submittedName>
        <fullName evidence="6">SMC_N domain-containing protein</fullName>
    </submittedName>
</protein>
<evidence type="ECO:0000313" key="4">
    <source>
        <dbReference type="EMBL" id="VDD92839.1"/>
    </source>
</evidence>
<gene>
    <name evidence="4" type="ORF">EVEC_LOCUS7590</name>
</gene>
<feature type="coiled-coil region" evidence="1">
    <location>
        <begin position="5"/>
        <end position="32"/>
    </location>
</feature>
<reference evidence="4 5" key="2">
    <citation type="submission" date="2018-10" db="EMBL/GenBank/DDBJ databases">
        <authorList>
            <consortium name="Pathogen Informatics"/>
        </authorList>
    </citation>
    <scope>NUCLEOTIDE SEQUENCE [LARGE SCALE GENOMIC DNA]</scope>
</reference>
<keyword evidence="1" id="KW-0175">Coiled coil</keyword>
<dbReference type="WBParaSite" id="EVEC_0000810601-mRNA-1">
    <property type="protein sequence ID" value="EVEC_0000810601-mRNA-1"/>
    <property type="gene ID" value="EVEC_0000810601"/>
</dbReference>
<dbReference type="PANTHER" id="PTHR43977">
    <property type="entry name" value="STRUCTURAL MAINTENANCE OF CHROMOSOMES PROTEIN 3"/>
    <property type="match status" value="1"/>
</dbReference>
<dbReference type="OrthoDB" id="10255539at2759"/>
<dbReference type="STRING" id="51028.A0A0N4VC27"/>
<dbReference type="Proteomes" id="UP000274131">
    <property type="component" value="Unassembled WGS sequence"/>
</dbReference>
<evidence type="ECO:0000256" key="1">
    <source>
        <dbReference type="SAM" id="Coils"/>
    </source>
</evidence>